<comment type="caution">
    <text evidence="2">The sequence shown here is derived from an EMBL/GenBank/DDBJ whole genome shotgun (WGS) entry which is preliminary data.</text>
</comment>
<keyword evidence="3" id="KW-1185">Reference proteome</keyword>
<protein>
    <recommendedName>
        <fullName evidence="4">DUF3592 domain-containing protein</fullName>
    </recommendedName>
</protein>
<evidence type="ECO:0000313" key="3">
    <source>
        <dbReference type="Proteomes" id="UP001430679"/>
    </source>
</evidence>
<reference evidence="2" key="1">
    <citation type="submission" date="2021-11" db="EMBL/GenBank/DDBJ databases">
        <title>Description of novel Flavobacterium species.</title>
        <authorList>
            <person name="Saticioglu I.B."/>
            <person name="Ay H."/>
            <person name="Altun S."/>
            <person name="Duman M."/>
        </authorList>
    </citation>
    <scope>NUCLEOTIDE SEQUENCE</scope>
    <source>
        <strain evidence="2">F-30</strain>
    </source>
</reference>
<name>A0ABS8MKD5_9FLAO</name>
<dbReference type="Proteomes" id="UP001430679">
    <property type="component" value="Unassembled WGS sequence"/>
</dbReference>
<proteinExistence type="predicted"/>
<sequence>MVFLVSLIYSFYYYQELKEIVSRESNTYIVKNKYSPGRGVNYIIVYNKKEYIIEAQGNKLNINSKIELIYSDKYDTFFYPNNSKKQEIYICGIIILIVAFNLIVFEKNR</sequence>
<organism evidence="2 3">
    <name type="scientific">Flavobacterium piscisymbiosum</name>
    <dbReference type="NCBI Taxonomy" id="2893753"/>
    <lineage>
        <taxon>Bacteria</taxon>
        <taxon>Pseudomonadati</taxon>
        <taxon>Bacteroidota</taxon>
        <taxon>Flavobacteriia</taxon>
        <taxon>Flavobacteriales</taxon>
        <taxon>Flavobacteriaceae</taxon>
        <taxon>Flavobacterium</taxon>
    </lineage>
</organism>
<keyword evidence="1" id="KW-1133">Transmembrane helix</keyword>
<accession>A0ABS8MKD5</accession>
<evidence type="ECO:0000256" key="1">
    <source>
        <dbReference type="SAM" id="Phobius"/>
    </source>
</evidence>
<keyword evidence="1" id="KW-0472">Membrane</keyword>
<dbReference type="RefSeq" id="WP_230039676.1">
    <property type="nucleotide sequence ID" value="NZ_JAJJMM010000001.1"/>
</dbReference>
<evidence type="ECO:0000313" key="2">
    <source>
        <dbReference type="EMBL" id="MCC9065948.1"/>
    </source>
</evidence>
<keyword evidence="1" id="KW-0812">Transmembrane</keyword>
<feature type="transmembrane region" description="Helical" evidence="1">
    <location>
        <begin position="87"/>
        <end position="105"/>
    </location>
</feature>
<evidence type="ECO:0008006" key="4">
    <source>
        <dbReference type="Google" id="ProtNLM"/>
    </source>
</evidence>
<gene>
    <name evidence="2" type="ORF">LNP81_23385</name>
</gene>
<dbReference type="EMBL" id="JAJJMM010000001">
    <property type="protein sequence ID" value="MCC9065948.1"/>
    <property type="molecule type" value="Genomic_DNA"/>
</dbReference>